<keyword evidence="1" id="KW-0472">Membrane</keyword>
<feature type="transmembrane region" description="Helical" evidence="1">
    <location>
        <begin position="27"/>
        <end position="49"/>
    </location>
</feature>
<organism evidence="2 3">
    <name type="scientific">Rhizobium fredii</name>
    <name type="common">Sinorhizobium fredii</name>
    <dbReference type="NCBI Taxonomy" id="380"/>
    <lineage>
        <taxon>Bacteria</taxon>
        <taxon>Pseudomonadati</taxon>
        <taxon>Pseudomonadota</taxon>
        <taxon>Alphaproteobacteria</taxon>
        <taxon>Hyphomicrobiales</taxon>
        <taxon>Rhizobiaceae</taxon>
        <taxon>Sinorhizobium/Ensifer group</taxon>
        <taxon>Sinorhizobium</taxon>
    </lineage>
</organism>
<dbReference type="EMBL" id="CP024309">
    <property type="protein sequence ID" value="AUX78990.1"/>
    <property type="molecule type" value="Genomic_DNA"/>
</dbReference>
<gene>
    <name evidence="2" type="ORF">NXT3_PB00335</name>
</gene>
<keyword evidence="1" id="KW-0812">Transmembrane</keyword>
<accession>A0A2L0HBW7</accession>
<geneLocation type="plasmid" evidence="3">
    <name>psfrenxt3b</name>
</geneLocation>
<evidence type="ECO:0000256" key="1">
    <source>
        <dbReference type="SAM" id="Phobius"/>
    </source>
</evidence>
<name>A0A2L0HBW7_RHIFR</name>
<sequence>MFVALTEDQSATAKRAFQATMQILDGLFNPVLAATFLPMLTLATIPRWLARSSKCARAECDQRG</sequence>
<protein>
    <submittedName>
        <fullName evidence="2">Uncharacterized protein</fullName>
    </submittedName>
</protein>
<evidence type="ECO:0000313" key="2">
    <source>
        <dbReference type="EMBL" id="AUX78990.1"/>
    </source>
</evidence>
<evidence type="ECO:0000313" key="3">
    <source>
        <dbReference type="Proteomes" id="UP000239340"/>
    </source>
</evidence>
<dbReference type="AlphaFoldDB" id="A0A2L0HBW7"/>
<keyword evidence="1" id="KW-1133">Transmembrane helix</keyword>
<proteinExistence type="predicted"/>
<dbReference type="Proteomes" id="UP000239340">
    <property type="component" value="Plasmid pSfreNXT3b"/>
</dbReference>
<reference evidence="2 3" key="1">
    <citation type="submission" date="2017-10" db="EMBL/GenBank/DDBJ databases">
        <title>Analysis of the genome sequences of Rhizobium populations associated to common bean (phaseolus vulgaris).</title>
        <authorList>
            <person name="Bustos P."/>
            <person name="Santamaria R.I."/>
            <person name="Miranda-Sanchez F."/>
            <person name="Perez-Carrascal O."/>
            <person name="Juarez S."/>
            <person name="Lozano L."/>
            <person name="Martinez-Flores I."/>
            <person name="Vinuesa P."/>
            <person name="Martinez-Romero E."/>
            <person name="Cevallos M.A."/>
            <person name="Romero D."/>
            <person name="Davila G."/>
            <person name="Gonzalez V."/>
        </authorList>
    </citation>
    <scope>NUCLEOTIDE SEQUENCE [LARGE SCALE GENOMIC DNA]</scope>
    <source>
        <strain evidence="2 3">NXT3</strain>
        <plasmid evidence="3">Plasmid psfrenxt3b</plasmid>
    </source>
</reference>
<keyword evidence="2" id="KW-0614">Plasmid</keyword>